<evidence type="ECO:0000259" key="3">
    <source>
        <dbReference type="SMART" id="SM00363"/>
    </source>
</evidence>
<feature type="compositionally biased region" description="Acidic residues" evidence="2">
    <location>
        <begin position="209"/>
        <end position="233"/>
    </location>
</feature>
<feature type="region of interest" description="Disordered" evidence="2">
    <location>
        <begin position="207"/>
        <end position="251"/>
    </location>
</feature>
<sequence>MKFVTLFDRRWPLSLSVAASFGRVGATRAASTLTIRDALNQQQCLNSPPLIAPIDRRRFATVKKKRQWNRTAQQSEDEEDDEAEEEEEEEDDGEDEGMPTDCRTKEFTMLSRRLDTVVGVALKTSISALGNWILQGRVRVNETVVTKKAHEIEQGDLVEVWDAPYEENARLATVHRLRIVRCRFDQRKGYVIKTKCWPNYIMENWVSGDEAEEEEEEGEEAQQQQEEEEEKGDEAERTAEETEKGSGRHTK</sequence>
<feature type="compositionally biased region" description="Acidic residues" evidence="2">
    <location>
        <begin position="75"/>
        <end position="98"/>
    </location>
</feature>
<gene>
    <name evidence="4" type="ORF">niasHS_014060</name>
</gene>
<evidence type="ECO:0000313" key="5">
    <source>
        <dbReference type="Proteomes" id="UP001620645"/>
    </source>
</evidence>
<dbReference type="AlphaFoldDB" id="A0ABD2IUA8"/>
<dbReference type="PANTHER" id="PTHR13633:SF3">
    <property type="entry name" value="MITOCHONDRIAL TRANSCRIPTION RESCUE FACTOR 1"/>
    <property type="match status" value="1"/>
</dbReference>
<evidence type="ECO:0000256" key="1">
    <source>
        <dbReference type="PROSITE-ProRule" id="PRU00182"/>
    </source>
</evidence>
<dbReference type="GO" id="GO:0003723">
    <property type="term" value="F:RNA binding"/>
    <property type="evidence" value="ECO:0007669"/>
    <property type="project" value="UniProtKB-KW"/>
</dbReference>
<protein>
    <recommendedName>
        <fullName evidence="3">RNA-binding S4 domain-containing protein</fullName>
    </recommendedName>
</protein>
<dbReference type="EMBL" id="JBICCN010000300">
    <property type="protein sequence ID" value="KAL3079778.1"/>
    <property type="molecule type" value="Genomic_DNA"/>
</dbReference>
<dbReference type="SUPFAM" id="SSF55174">
    <property type="entry name" value="Alpha-L RNA-binding motif"/>
    <property type="match status" value="1"/>
</dbReference>
<feature type="compositionally biased region" description="Basic and acidic residues" evidence="2">
    <location>
        <begin position="234"/>
        <end position="251"/>
    </location>
</feature>
<dbReference type="Pfam" id="PF01479">
    <property type="entry name" value="S4"/>
    <property type="match status" value="1"/>
</dbReference>
<dbReference type="InterPro" id="IPR036986">
    <property type="entry name" value="S4_RNA-bd_sf"/>
</dbReference>
<accession>A0ABD2IUA8</accession>
<dbReference type="Proteomes" id="UP001620645">
    <property type="component" value="Unassembled WGS sequence"/>
</dbReference>
<dbReference type="SMART" id="SM00363">
    <property type="entry name" value="S4"/>
    <property type="match status" value="1"/>
</dbReference>
<dbReference type="InterPro" id="IPR002942">
    <property type="entry name" value="S4_RNA-bd"/>
</dbReference>
<reference evidence="4 5" key="1">
    <citation type="submission" date="2024-10" db="EMBL/GenBank/DDBJ databases">
        <authorList>
            <person name="Kim D."/>
        </authorList>
    </citation>
    <scope>NUCLEOTIDE SEQUENCE [LARGE SCALE GENOMIC DNA]</scope>
    <source>
        <strain evidence="4">Taebaek</strain>
    </source>
</reference>
<dbReference type="Gene3D" id="3.10.290.10">
    <property type="entry name" value="RNA-binding S4 domain"/>
    <property type="match status" value="1"/>
</dbReference>
<organism evidence="4 5">
    <name type="scientific">Heterodera schachtii</name>
    <name type="common">Sugarbeet cyst nematode worm</name>
    <name type="synonym">Tylenchus schachtii</name>
    <dbReference type="NCBI Taxonomy" id="97005"/>
    <lineage>
        <taxon>Eukaryota</taxon>
        <taxon>Metazoa</taxon>
        <taxon>Ecdysozoa</taxon>
        <taxon>Nematoda</taxon>
        <taxon>Chromadorea</taxon>
        <taxon>Rhabditida</taxon>
        <taxon>Tylenchina</taxon>
        <taxon>Tylenchomorpha</taxon>
        <taxon>Tylenchoidea</taxon>
        <taxon>Heteroderidae</taxon>
        <taxon>Heteroderinae</taxon>
        <taxon>Heterodera</taxon>
    </lineage>
</organism>
<evidence type="ECO:0000313" key="4">
    <source>
        <dbReference type="EMBL" id="KAL3079778.1"/>
    </source>
</evidence>
<name>A0ABD2IUA8_HETSC</name>
<comment type="caution">
    <text evidence="4">The sequence shown here is derived from an EMBL/GenBank/DDBJ whole genome shotgun (WGS) entry which is preliminary data.</text>
</comment>
<feature type="domain" description="RNA-binding S4" evidence="3">
    <location>
        <begin position="112"/>
        <end position="169"/>
    </location>
</feature>
<keyword evidence="1" id="KW-0694">RNA-binding</keyword>
<proteinExistence type="predicted"/>
<dbReference type="CDD" id="cd00165">
    <property type="entry name" value="S4"/>
    <property type="match status" value="1"/>
</dbReference>
<keyword evidence="5" id="KW-1185">Reference proteome</keyword>
<evidence type="ECO:0000256" key="2">
    <source>
        <dbReference type="SAM" id="MobiDB-lite"/>
    </source>
</evidence>
<dbReference type="PROSITE" id="PS50889">
    <property type="entry name" value="S4"/>
    <property type="match status" value="1"/>
</dbReference>
<feature type="region of interest" description="Disordered" evidence="2">
    <location>
        <begin position="65"/>
        <end position="101"/>
    </location>
</feature>
<dbReference type="PANTHER" id="PTHR13633">
    <property type="entry name" value="MITOCHONDRIAL TRANSCRIPTION RESCUE FACTOR 1"/>
    <property type="match status" value="1"/>
</dbReference>